<protein>
    <submittedName>
        <fullName evidence="2">Uncharacterized protein</fullName>
    </submittedName>
</protein>
<accession>A0A2S6FXQ2</accession>
<name>A0A2S6FXQ2_9CLOT</name>
<proteinExistence type="predicted"/>
<dbReference type="RefSeq" id="WP_169994026.1">
    <property type="nucleotide sequence ID" value="NZ_PTIS01000007.1"/>
</dbReference>
<feature type="transmembrane region" description="Helical" evidence="1">
    <location>
        <begin position="6"/>
        <end position="24"/>
    </location>
</feature>
<reference evidence="2 3" key="1">
    <citation type="submission" date="2018-02" db="EMBL/GenBank/DDBJ databases">
        <title>Genomic Encyclopedia of Archaeal and Bacterial Type Strains, Phase II (KMG-II): from individual species to whole genera.</title>
        <authorList>
            <person name="Goeker M."/>
        </authorList>
    </citation>
    <scope>NUCLEOTIDE SEQUENCE [LARGE SCALE GENOMIC DNA]</scope>
    <source>
        <strain evidence="2 3">DSM 15099</strain>
    </source>
</reference>
<dbReference type="STRING" id="37659.GCA_000703125_02422"/>
<comment type="caution">
    <text evidence="2">The sequence shown here is derived from an EMBL/GenBank/DDBJ whole genome shotgun (WGS) entry which is preliminary data.</text>
</comment>
<keyword evidence="1" id="KW-1133">Transmembrane helix</keyword>
<organism evidence="2 3">
    <name type="scientific">Clostridium algidicarnis DSM 15099</name>
    <dbReference type="NCBI Taxonomy" id="1121295"/>
    <lineage>
        <taxon>Bacteria</taxon>
        <taxon>Bacillati</taxon>
        <taxon>Bacillota</taxon>
        <taxon>Clostridia</taxon>
        <taxon>Eubacteriales</taxon>
        <taxon>Clostridiaceae</taxon>
        <taxon>Clostridium</taxon>
    </lineage>
</organism>
<keyword evidence="1" id="KW-0812">Transmembrane</keyword>
<gene>
    <name evidence="2" type="ORF">BD821_10723</name>
</gene>
<dbReference type="Proteomes" id="UP000239863">
    <property type="component" value="Unassembled WGS sequence"/>
</dbReference>
<evidence type="ECO:0000313" key="3">
    <source>
        <dbReference type="Proteomes" id="UP000239863"/>
    </source>
</evidence>
<dbReference type="EMBL" id="PTIS01000007">
    <property type="protein sequence ID" value="PPK48386.1"/>
    <property type="molecule type" value="Genomic_DNA"/>
</dbReference>
<dbReference type="AlphaFoldDB" id="A0A2S6FXQ2"/>
<keyword evidence="1" id="KW-0472">Membrane</keyword>
<evidence type="ECO:0000313" key="2">
    <source>
        <dbReference type="EMBL" id="PPK48386.1"/>
    </source>
</evidence>
<evidence type="ECO:0000256" key="1">
    <source>
        <dbReference type="SAM" id="Phobius"/>
    </source>
</evidence>
<sequence>MNLLWLFLIIPAALLVLLFIVYFFNLDMKLVAKMYSYLGKRFDSMEKDTSL</sequence>